<keyword evidence="2" id="KW-1185">Reference proteome</keyword>
<accession>A0A4D6LXA8</accession>
<evidence type="ECO:0000313" key="1">
    <source>
        <dbReference type="EMBL" id="QCD93317.1"/>
    </source>
</evidence>
<reference evidence="1 2" key="1">
    <citation type="submission" date="2019-04" db="EMBL/GenBank/DDBJ databases">
        <title>An improved genome assembly and genetic linkage map for asparagus bean, Vigna unguiculata ssp. sesquipedialis.</title>
        <authorList>
            <person name="Xia Q."/>
            <person name="Zhang R."/>
            <person name="Dong Y."/>
        </authorList>
    </citation>
    <scope>NUCLEOTIDE SEQUENCE [LARGE SCALE GENOMIC DNA]</scope>
    <source>
        <tissue evidence="1">Leaf</tissue>
    </source>
</reference>
<proteinExistence type="predicted"/>
<evidence type="ECO:0000313" key="2">
    <source>
        <dbReference type="Proteomes" id="UP000501690"/>
    </source>
</evidence>
<dbReference type="AlphaFoldDB" id="A0A4D6LXA8"/>
<protein>
    <submittedName>
        <fullName evidence="1">Uncharacterized protein</fullName>
    </submittedName>
</protein>
<name>A0A4D6LXA8_VIGUN</name>
<dbReference type="Proteomes" id="UP000501690">
    <property type="component" value="Linkage Group LG5"/>
</dbReference>
<dbReference type="EMBL" id="CP039349">
    <property type="protein sequence ID" value="QCD93317.1"/>
    <property type="molecule type" value="Genomic_DNA"/>
</dbReference>
<organism evidence="1 2">
    <name type="scientific">Vigna unguiculata</name>
    <name type="common">Cowpea</name>
    <dbReference type="NCBI Taxonomy" id="3917"/>
    <lineage>
        <taxon>Eukaryota</taxon>
        <taxon>Viridiplantae</taxon>
        <taxon>Streptophyta</taxon>
        <taxon>Embryophyta</taxon>
        <taxon>Tracheophyta</taxon>
        <taxon>Spermatophyta</taxon>
        <taxon>Magnoliopsida</taxon>
        <taxon>eudicotyledons</taxon>
        <taxon>Gunneridae</taxon>
        <taxon>Pentapetalae</taxon>
        <taxon>rosids</taxon>
        <taxon>fabids</taxon>
        <taxon>Fabales</taxon>
        <taxon>Fabaceae</taxon>
        <taxon>Papilionoideae</taxon>
        <taxon>50 kb inversion clade</taxon>
        <taxon>NPAAA clade</taxon>
        <taxon>indigoferoid/millettioid clade</taxon>
        <taxon>Phaseoleae</taxon>
        <taxon>Vigna</taxon>
    </lineage>
</organism>
<sequence>MCSPRQPFLSSPEQSPHPSNLRLVASLELVAAQPEAIVGATAMLLTETATGTDEKLAVSSLHFFCARQTTSSPRDHKTISILLTATQLCSPDTAVSGFSRCPRWLPIRLQSSTLLFRERESHRDWVCNHHAATLLRSRDHKRPYSSSELRMASDLYWVVMMNLSGNGDVMLRWWLYERGMLWEWECCDGEGESVNVKMRMKVIQVQREKGRGNEDSVGNESVVVPIVKRKFPYQNDSPLLFLRSVKQSPLTPTAYEISKFGIRLRADVASCSFSHDHVTGHSQYKTMIA</sequence>
<gene>
    <name evidence="1" type="ORF">DEO72_LG5g1390</name>
</gene>